<reference evidence="1 2" key="1">
    <citation type="submission" date="2018-07" db="EMBL/GenBank/DDBJ databases">
        <title>Complete genome sequence of a Pseudomonas plecoglossicida strain pathogenic to the marine fish, Larimichthys crocea.</title>
        <authorList>
            <person name="Tao Z."/>
        </authorList>
    </citation>
    <scope>NUCLEOTIDE SEQUENCE [LARGE SCALE GENOMIC DNA]</scope>
    <source>
        <strain evidence="1 2">XSDHY-P</strain>
    </source>
</reference>
<evidence type="ECO:0000313" key="2">
    <source>
        <dbReference type="Proteomes" id="UP000256503"/>
    </source>
</evidence>
<proteinExistence type="predicted"/>
<sequence length="296" mass="32295">MPTSGDSAIFTMALDKQRIVGAPAHLKGGVLRNAEKYEGLTTTLDGKYVIAMTAFNKEGTADNPAADALNTLLYWPVGQPESAQVIAPSTRGQVTSSRGLRELISDAVGSRYYQIEALTTAPGERLLVGIRKLGMNSKSADFSFLLLSIPCSIDEQGVVLGDRFETVWNLTPDQLSEALGMNTGAYPELGLSGIEFDRINQDRFYAVTSYERGDRIGGFLWILPLEQGKPGKPQPVRLKDGTALAFTNKPEGVEVLDDSHVLIVHDDDRFKVKAPETNIERQEHEFAYSVVAFGAK</sequence>
<organism evidence="1 2">
    <name type="scientific">Pseudomonas plecoglossicida</name>
    <dbReference type="NCBI Taxonomy" id="70775"/>
    <lineage>
        <taxon>Bacteria</taxon>
        <taxon>Pseudomonadati</taxon>
        <taxon>Pseudomonadota</taxon>
        <taxon>Gammaproteobacteria</taxon>
        <taxon>Pseudomonadales</taxon>
        <taxon>Pseudomonadaceae</taxon>
        <taxon>Pseudomonas</taxon>
    </lineage>
</organism>
<evidence type="ECO:0000313" key="1">
    <source>
        <dbReference type="EMBL" id="AXM98838.1"/>
    </source>
</evidence>
<dbReference type="AlphaFoldDB" id="A0AAD0R1W3"/>
<accession>A0AAD0R1W3</accession>
<evidence type="ECO:0008006" key="3">
    <source>
        <dbReference type="Google" id="ProtNLM"/>
    </source>
</evidence>
<dbReference type="Proteomes" id="UP000256503">
    <property type="component" value="Chromosome"/>
</dbReference>
<gene>
    <name evidence="1" type="ORF">DVB73_25080</name>
</gene>
<protein>
    <recommendedName>
        <fullName evidence="3">Phytase-like domain-containing protein</fullName>
    </recommendedName>
</protein>
<dbReference type="EMBL" id="CP031146">
    <property type="protein sequence ID" value="AXM98838.1"/>
    <property type="molecule type" value="Genomic_DNA"/>
</dbReference>
<name>A0AAD0R1W3_PSEDL</name>